<reference evidence="3" key="2">
    <citation type="journal article" date="2018" name="Nat. Commun.">
        <title>Extreme sensitivity to ultraviolet light in the fungal pathogen causing white-nose syndrome of bats.</title>
        <authorList>
            <person name="Palmer J.M."/>
            <person name="Drees K.P."/>
            <person name="Foster J.T."/>
            <person name="Lindner D.L."/>
        </authorList>
    </citation>
    <scope>NUCLEOTIDE SEQUENCE [LARGE SCALE GENOMIC DNA]</scope>
    <source>
        <strain evidence="3">UAMH 10579</strain>
    </source>
</reference>
<dbReference type="STRING" id="342668.A0A1B8GF98"/>
<dbReference type="CDD" id="cd07383">
    <property type="entry name" value="MPP_Dcr2"/>
    <property type="match status" value="1"/>
</dbReference>
<keyword evidence="3" id="KW-1185">Reference proteome</keyword>
<dbReference type="Pfam" id="PF00149">
    <property type="entry name" value="Metallophos"/>
    <property type="match status" value="1"/>
</dbReference>
<evidence type="ECO:0000313" key="2">
    <source>
        <dbReference type="EMBL" id="OBT94497.2"/>
    </source>
</evidence>
<sequence length="547" mass="60579">MSDICVKASLRSDDATYSKSLGVLPSNDSAAVATHVVTDLRVIVSPAAPPSASDTKWHRIEKELYLYASQQSAWLYVALVNKEELRAAEDLVVVNISVGEQTPTDSGTSWESRPYGIWLLRRKFSTIDETVTEVDVFFGVDAVDPRPQWALMQSPLQLETHPKIPVARLSVLRGRAPRSDTPAALRVREDGKFKILQISDTHMVTGVGVCRDAIDAHGNDLPESDADPLTVKFIENILDIEKPDLVVLTGDQLHHDIPESHTAIFKVVAPMINRSIPFAAVFGNHDSEGIHALNRDKQMSILQNLPFSFCRPGPTNVDGIGNYYIQVLAPGQSSLPLSTLYFLDSHGQVPGTTGYDHIKQSQIDWFTETSQAARMAQDDNNNSGFHLSLVFLHIPLPEFGDKNLRIGNGHREEPTEGPNINSHFYDALVKEEISAVGCGHDHVNDFCALLPQQVQQDGDGAPQRGPWLCYGGGSGFGGYCSYGKWPRQKRFHRRMRVWELGTTTGSLTTWKRVEYNRERVDELVLVENGAVVDPPSDTDEDRSYGVS</sequence>
<reference evidence="2 3" key="1">
    <citation type="submission" date="2016-03" db="EMBL/GenBank/DDBJ databases">
        <title>Comparative genomics of Pseudogymnoascus destructans, the fungus causing white-nose syndrome of bats.</title>
        <authorList>
            <person name="Palmer J.M."/>
            <person name="Drees K.P."/>
            <person name="Foster J.T."/>
            <person name="Lindner D.L."/>
        </authorList>
    </citation>
    <scope>NUCLEOTIDE SEQUENCE [LARGE SCALE GENOMIC DNA]</scope>
    <source>
        <strain evidence="2 3">UAMH 10579</strain>
    </source>
</reference>
<dbReference type="PANTHER" id="PTHR32440">
    <property type="entry name" value="PHOSPHATASE DCR2-RELATED-RELATED"/>
    <property type="match status" value="1"/>
</dbReference>
<dbReference type="RefSeq" id="XP_059319503.1">
    <property type="nucleotide sequence ID" value="XM_059463862.1"/>
</dbReference>
<dbReference type="Proteomes" id="UP000091956">
    <property type="component" value="Unassembled WGS sequence"/>
</dbReference>
<organism evidence="2 3">
    <name type="scientific">Pseudogymnoascus verrucosus</name>
    <dbReference type="NCBI Taxonomy" id="342668"/>
    <lineage>
        <taxon>Eukaryota</taxon>
        <taxon>Fungi</taxon>
        <taxon>Dikarya</taxon>
        <taxon>Ascomycota</taxon>
        <taxon>Pezizomycotina</taxon>
        <taxon>Leotiomycetes</taxon>
        <taxon>Thelebolales</taxon>
        <taxon>Thelebolaceae</taxon>
        <taxon>Pseudogymnoascus</taxon>
    </lineage>
</organism>
<dbReference type="InterPro" id="IPR029052">
    <property type="entry name" value="Metallo-depent_PP-like"/>
</dbReference>
<protein>
    <submittedName>
        <fullName evidence="2">Purple acid phosphatase</fullName>
    </submittedName>
</protein>
<dbReference type="GO" id="GO:0004721">
    <property type="term" value="F:phosphoprotein phosphatase activity"/>
    <property type="evidence" value="ECO:0007669"/>
    <property type="project" value="TreeGrafter"/>
</dbReference>
<feature type="domain" description="Calcineurin-like phosphoesterase" evidence="1">
    <location>
        <begin position="193"/>
        <end position="443"/>
    </location>
</feature>
<evidence type="ECO:0000313" key="3">
    <source>
        <dbReference type="Proteomes" id="UP000091956"/>
    </source>
</evidence>
<dbReference type="PANTHER" id="PTHR32440:SF0">
    <property type="entry name" value="PHOSPHATASE DCR2-RELATED"/>
    <property type="match status" value="1"/>
</dbReference>
<proteinExistence type="predicted"/>
<accession>A0A1B8GF98</accession>
<name>A0A1B8GF98_9PEZI</name>
<dbReference type="AlphaFoldDB" id="A0A1B8GF98"/>
<dbReference type="GeneID" id="28840584"/>
<evidence type="ECO:0000259" key="1">
    <source>
        <dbReference type="Pfam" id="PF00149"/>
    </source>
</evidence>
<dbReference type="SUPFAM" id="SSF56300">
    <property type="entry name" value="Metallo-dependent phosphatases"/>
    <property type="match status" value="1"/>
</dbReference>
<dbReference type="GO" id="GO:0005737">
    <property type="term" value="C:cytoplasm"/>
    <property type="evidence" value="ECO:0007669"/>
    <property type="project" value="TreeGrafter"/>
</dbReference>
<dbReference type="EMBL" id="KV460243">
    <property type="protein sequence ID" value="OBT94497.2"/>
    <property type="molecule type" value="Genomic_DNA"/>
</dbReference>
<gene>
    <name evidence="2" type="primary">SIA1</name>
    <name evidence="2" type="ORF">VE01_07198</name>
</gene>
<dbReference type="Gene3D" id="3.60.21.10">
    <property type="match status" value="1"/>
</dbReference>
<dbReference type="InterPro" id="IPR004843">
    <property type="entry name" value="Calcineurin-like_PHP"/>
</dbReference>